<gene>
    <name evidence="2" type="ORF">DAEQUDRAFT_813114</name>
</gene>
<protein>
    <submittedName>
        <fullName evidence="2">Alpha/beta-hydrolase</fullName>
    </submittedName>
</protein>
<dbReference type="Proteomes" id="UP000076727">
    <property type="component" value="Unassembled WGS sequence"/>
</dbReference>
<dbReference type="GO" id="GO:0052651">
    <property type="term" value="P:monoacylglycerol catabolic process"/>
    <property type="evidence" value="ECO:0007669"/>
    <property type="project" value="TreeGrafter"/>
</dbReference>
<dbReference type="GO" id="GO:0005789">
    <property type="term" value="C:endoplasmic reticulum membrane"/>
    <property type="evidence" value="ECO:0007669"/>
    <property type="project" value="TreeGrafter"/>
</dbReference>
<proteinExistence type="predicted"/>
<dbReference type="SUPFAM" id="SSF53474">
    <property type="entry name" value="alpha/beta-Hydrolases"/>
    <property type="match status" value="1"/>
</dbReference>
<keyword evidence="1" id="KW-1133">Transmembrane helix</keyword>
<keyword evidence="3" id="KW-1185">Reference proteome</keyword>
<name>A0A165NLP9_9APHY</name>
<accession>A0A165NLP9</accession>
<dbReference type="PANTHER" id="PTHR12277">
    <property type="entry name" value="ALPHA/BETA HYDROLASE DOMAIN-CONTAINING PROTEIN"/>
    <property type="match status" value="1"/>
</dbReference>
<dbReference type="GO" id="GO:0004622">
    <property type="term" value="F:phosphatidylcholine lysophospholipase activity"/>
    <property type="evidence" value="ECO:0007669"/>
    <property type="project" value="TreeGrafter"/>
</dbReference>
<evidence type="ECO:0000313" key="2">
    <source>
        <dbReference type="EMBL" id="KZT67120.1"/>
    </source>
</evidence>
<dbReference type="InterPro" id="IPR029058">
    <property type="entry name" value="AB_hydrolase_fold"/>
</dbReference>
<evidence type="ECO:0000256" key="1">
    <source>
        <dbReference type="SAM" id="Phobius"/>
    </source>
</evidence>
<evidence type="ECO:0000313" key="3">
    <source>
        <dbReference type="Proteomes" id="UP000076727"/>
    </source>
</evidence>
<dbReference type="PANTHER" id="PTHR12277:SF194">
    <property type="entry name" value="FI04476P"/>
    <property type="match status" value="1"/>
</dbReference>
<feature type="transmembrane region" description="Helical" evidence="1">
    <location>
        <begin position="21"/>
        <end position="41"/>
    </location>
</feature>
<organism evidence="2 3">
    <name type="scientific">Daedalea quercina L-15889</name>
    <dbReference type="NCBI Taxonomy" id="1314783"/>
    <lineage>
        <taxon>Eukaryota</taxon>
        <taxon>Fungi</taxon>
        <taxon>Dikarya</taxon>
        <taxon>Basidiomycota</taxon>
        <taxon>Agaricomycotina</taxon>
        <taxon>Agaricomycetes</taxon>
        <taxon>Polyporales</taxon>
        <taxon>Fomitopsis</taxon>
    </lineage>
</organism>
<dbReference type="GO" id="GO:0047372">
    <property type="term" value="F:monoacylglycerol lipase activity"/>
    <property type="evidence" value="ECO:0007669"/>
    <property type="project" value="TreeGrafter"/>
</dbReference>
<keyword evidence="1" id="KW-0812">Transmembrane</keyword>
<dbReference type="OrthoDB" id="446723at2759"/>
<sequence length="383" mass="42003">MADPQVPAQPNQGFLARAPELVLLVAGLYVVAIALLPIPVIQRFFIYQHRANEPFHGNYAVPERYVLAPGKTLNLGIRTPDNITLGAWFILADPCYQSLRASAAEPLSQPSLETIEDAIKSRPTMLYLHGAFGSRSTSWRIQHYIAWTARLKINVFAIDYRGFGDSSGSPYKDEEDVFILGHSLGTGVSGKLAPRLERKGVKPRGVVLLAPFSSVSSLIETFEIWGIPILRPLQSFSLGRKFLKSAAREVYDTLSVINEFNAPILIAHATDDREVPYSHSRTLIDKLLNQLLPPEFPIPGEPGTPVPHEHAQALAQAQKKRSDAHAALVRKVDVPEFGTVEQFEGTSGTVVYVQAHWGAHGFVGLQEGVQDVIASTLKLGVHA</sequence>
<keyword evidence="1" id="KW-0472">Membrane</keyword>
<keyword evidence="2" id="KW-0378">Hydrolase</keyword>
<dbReference type="STRING" id="1314783.A0A165NLP9"/>
<dbReference type="AlphaFoldDB" id="A0A165NLP9"/>
<dbReference type="GO" id="GO:0006660">
    <property type="term" value="P:phosphatidylserine catabolic process"/>
    <property type="evidence" value="ECO:0007669"/>
    <property type="project" value="TreeGrafter"/>
</dbReference>
<dbReference type="Gene3D" id="3.40.50.1820">
    <property type="entry name" value="alpha/beta hydrolase"/>
    <property type="match status" value="1"/>
</dbReference>
<dbReference type="EMBL" id="KV429080">
    <property type="protein sequence ID" value="KZT67120.1"/>
    <property type="molecule type" value="Genomic_DNA"/>
</dbReference>
<reference evidence="2 3" key="1">
    <citation type="journal article" date="2016" name="Mol. Biol. Evol.">
        <title>Comparative Genomics of Early-Diverging Mushroom-Forming Fungi Provides Insights into the Origins of Lignocellulose Decay Capabilities.</title>
        <authorList>
            <person name="Nagy L.G."/>
            <person name="Riley R."/>
            <person name="Tritt A."/>
            <person name="Adam C."/>
            <person name="Daum C."/>
            <person name="Floudas D."/>
            <person name="Sun H."/>
            <person name="Yadav J.S."/>
            <person name="Pangilinan J."/>
            <person name="Larsson K.H."/>
            <person name="Matsuura K."/>
            <person name="Barry K."/>
            <person name="Labutti K."/>
            <person name="Kuo R."/>
            <person name="Ohm R.A."/>
            <person name="Bhattacharya S.S."/>
            <person name="Shirouzu T."/>
            <person name="Yoshinaga Y."/>
            <person name="Martin F.M."/>
            <person name="Grigoriev I.V."/>
            <person name="Hibbett D.S."/>
        </authorList>
    </citation>
    <scope>NUCLEOTIDE SEQUENCE [LARGE SCALE GENOMIC DNA]</scope>
    <source>
        <strain evidence="2 3">L-15889</strain>
    </source>
</reference>